<sequence length="230" mass="26326">MTTYSYIGGTIRISFQTLRYELSCDPSQPELNHNMSDMQNSVDLFSQLLQKDASDVLAWLKDIRSGQLKAPKDFNWLGLAQAAGSRARYNFDNGDTTSALPWAEVGLLIYDLLVSKVESDQQESFIYSSMLLRASMIRRFNAIPGHPILDADRIIHWFFDNLTMSPQEAQIKTLSCWEDLKNSREDSIETLLELKRIKGYLGILQSLIEDEKISPNEELKTWISIRKTLP</sequence>
<keyword evidence="2" id="KW-1185">Reference proteome</keyword>
<name>A0A8S9TE93_9CYAN</name>
<dbReference type="RefSeq" id="WP_137986555.1">
    <property type="nucleotide sequence ID" value="NZ_JHEG04000001.1"/>
</dbReference>
<evidence type="ECO:0000313" key="1">
    <source>
        <dbReference type="EMBL" id="KAF3889799.1"/>
    </source>
</evidence>
<reference evidence="1" key="2">
    <citation type="submission" date="2019-11" db="EMBL/GenBank/DDBJ databases">
        <title>Improved Assembly of Tolypothrix boutellei genome.</title>
        <authorList>
            <person name="Sarangi A.N."/>
            <person name="Mukherjee M."/>
            <person name="Ghosh S."/>
            <person name="Singh D."/>
            <person name="Das A."/>
            <person name="Kant S."/>
            <person name="Prusty A."/>
            <person name="Tripathy S."/>
        </authorList>
    </citation>
    <scope>NUCLEOTIDE SEQUENCE</scope>
    <source>
        <strain evidence="1">VB521301</strain>
    </source>
</reference>
<comment type="caution">
    <text evidence="1">The sequence shown here is derived from an EMBL/GenBank/DDBJ whole genome shotgun (WGS) entry which is preliminary data.</text>
</comment>
<evidence type="ECO:0000313" key="2">
    <source>
        <dbReference type="Proteomes" id="UP000029738"/>
    </source>
</evidence>
<accession>A0A8S9TE93</accession>
<dbReference type="Proteomes" id="UP000029738">
    <property type="component" value="Unassembled WGS sequence"/>
</dbReference>
<gene>
    <name evidence="1" type="ORF">DA73_0400033270</name>
</gene>
<proteinExistence type="predicted"/>
<dbReference type="OrthoDB" id="510403at2"/>
<organism evidence="1 2">
    <name type="scientific">Tolypothrix bouteillei VB521301</name>
    <dbReference type="NCBI Taxonomy" id="1479485"/>
    <lineage>
        <taxon>Bacteria</taxon>
        <taxon>Bacillati</taxon>
        <taxon>Cyanobacteriota</taxon>
        <taxon>Cyanophyceae</taxon>
        <taxon>Nostocales</taxon>
        <taxon>Tolypothrichaceae</taxon>
        <taxon>Tolypothrix</taxon>
    </lineage>
</organism>
<dbReference type="EMBL" id="JHEG04000001">
    <property type="protein sequence ID" value="KAF3889799.1"/>
    <property type="molecule type" value="Genomic_DNA"/>
</dbReference>
<dbReference type="AlphaFoldDB" id="A0A8S9TE93"/>
<protein>
    <submittedName>
        <fullName evidence="1">Uncharacterized protein</fullName>
    </submittedName>
</protein>
<reference evidence="1" key="1">
    <citation type="journal article" date="2015" name="Genome Announc.">
        <title>Draft Genome Sequence of Tolypothrix boutellei Strain VB521301.</title>
        <authorList>
            <person name="Chandrababunaidu M.M."/>
            <person name="Singh D."/>
            <person name="Sen D."/>
            <person name="Bhan S."/>
            <person name="Das S."/>
            <person name="Gupta A."/>
            <person name="Adhikary S.P."/>
            <person name="Tripathy S."/>
        </authorList>
    </citation>
    <scope>NUCLEOTIDE SEQUENCE</scope>
    <source>
        <strain evidence="1">VB521301</strain>
    </source>
</reference>